<protein>
    <recommendedName>
        <fullName evidence="3">Nucleoside-diphosphate sugar epimerase</fullName>
    </recommendedName>
</protein>
<evidence type="ECO:0008006" key="3">
    <source>
        <dbReference type="Google" id="ProtNLM"/>
    </source>
</evidence>
<sequence>MAAADSRPAGGAAHREPAALGAGVSCWVLTDGKAGDELQCLGVARALGCSVEVRRVHPRPPFAWMMPRGGIDPRDAPDRAGSPIAPPFPDILIASGRRAVAYVRAIKRASRGRTFTVILKDPRTGARAADLLWVPAHDRLRGDNVIVTLTAPHHVSQQRLAEARADPPAALARLPRPRVAVLVGGNSRHHRFTDADVMRFLQQLAALTAEGAVLMATTSRRTPDNLREGLRALVGRTGGFLWDGRSGNAADNPYIALLALADSVVVTADSANMLGEAAATGAPLLVFEPSGGHRKLEALLNGLEKCGIARRLRGRLEGNAYLPLDTTVTVAGEIVRSYHAHRSRLAGPADDRHRTENP</sequence>
<name>A0ABX0V1W0_9HYPH</name>
<comment type="caution">
    <text evidence="1">The sequence shown here is derived from an EMBL/GenBank/DDBJ whole genome shotgun (WGS) entry which is preliminary data.</text>
</comment>
<keyword evidence="2" id="KW-1185">Reference proteome</keyword>
<dbReference type="Pfam" id="PF06258">
    <property type="entry name" value="Mito_fiss_Elm1"/>
    <property type="match status" value="1"/>
</dbReference>
<dbReference type="Proteomes" id="UP001429580">
    <property type="component" value="Unassembled WGS sequence"/>
</dbReference>
<evidence type="ECO:0000313" key="1">
    <source>
        <dbReference type="EMBL" id="NIJ58200.1"/>
    </source>
</evidence>
<accession>A0ABX0V1W0</accession>
<dbReference type="RefSeq" id="WP_166951922.1">
    <property type="nucleotide sequence ID" value="NZ_JAASQI010000004.1"/>
</dbReference>
<evidence type="ECO:0000313" key="2">
    <source>
        <dbReference type="Proteomes" id="UP001429580"/>
    </source>
</evidence>
<organism evidence="1 2">
    <name type="scientific">Pseudochelatococcus lubricantis</name>
    <dbReference type="NCBI Taxonomy" id="1538102"/>
    <lineage>
        <taxon>Bacteria</taxon>
        <taxon>Pseudomonadati</taxon>
        <taxon>Pseudomonadota</taxon>
        <taxon>Alphaproteobacteria</taxon>
        <taxon>Hyphomicrobiales</taxon>
        <taxon>Chelatococcaceae</taxon>
        <taxon>Pseudochelatococcus</taxon>
    </lineage>
</organism>
<dbReference type="InterPro" id="IPR009367">
    <property type="entry name" value="Elm1-like"/>
</dbReference>
<proteinExistence type="predicted"/>
<gene>
    <name evidence="1" type="ORF">FHS82_002042</name>
</gene>
<reference evidence="1 2" key="1">
    <citation type="submission" date="2020-03" db="EMBL/GenBank/DDBJ databases">
        <title>Genomic Encyclopedia of Type Strains, Phase IV (KMG-IV): sequencing the most valuable type-strain genomes for metagenomic binning, comparative biology and taxonomic classification.</title>
        <authorList>
            <person name="Goeker M."/>
        </authorList>
    </citation>
    <scope>NUCLEOTIDE SEQUENCE [LARGE SCALE GENOMIC DNA]</scope>
    <source>
        <strain evidence="1 2">DSM 103870</strain>
    </source>
</reference>
<dbReference type="PANTHER" id="PTHR33986:SF15">
    <property type="entry name" value="MITOCHONDRIAL FISSION PROTEIN ELM1"/>
    <property type="match status" value="1"/>
</dbReference>
<dbReference type="PANTHER" id="PTHR33986">
    <property type="entry name" value="OS02G0535700 PROTEIN"/>
    <property type="match status" value="1"/>
</dbReference>
<dbReference type="EMBL" id="JAASQI010000004">
    <property type="protein sequence ID" value="NIJ58200.1"/>
    <property type="molecule type" value="Genomic_DNA"/>
</dbReference>
<dbReference type="SUPFAM" id="SSF53756">
    <property type="entry name" value="UDP-Glycosyltransferase/glycogen phosphorylase"/>
    <property type="match status" value="1"/>
</dbReference>